<dbReference type="GO" id="GO:0005634">
    <property type="term" value="C:nucleus"/>
    <property type="evidence" value="ECO:0007669"/>
    <property type="project" value="TreeGrafter"/>
</dbReference>
<evidence type="ECO:0000256" key="2">
    <source>
        <dbReference type="SAM" id="Phobius"/>
    </source>
</evidence>
<sequence>MHRPSFRSPTPPFAGPGPGSWGGGGGGFRSPPGCPRPPSPRDGYGSPHQTPPFGPRARPRAPASGSPASAPGYSGPPPGFSPGPPPRPLQWDGDPQPLLLEWCTNRRTWGMLLLSVTWPLCLVSLAIIRSGKITLN</sequence>
<feature type="transmembrane region" description="Helical" evidence="2">
    <location>
        <begin position="109"/>
        <end position="128"/>
    </location>
</feature>
<dbReference type="AlphaFoldDB" id="A0A6P5ICY8"/>
<organism evidence="3 4">
    <name type="scientific">Phascolarctos cinereus</name>
    <name type="common">Koala</name>
    <dbReference type="NCBI Taxonomy" id="38626"/>
    <lineage>
        <taxon>Eukaryota</taxon>
        <taxon>Metazoa</taxon>
        <taxon>Chordata</taxon>
        <taxon>Craniata</taxon>
        <taxon>Vertebrata</taxon>
        <taxon>Euteleostomi</taxon>
        <taxon>Mammalia</taxon>
        <taxon>Metatheria</taxon>
        <taxon>Diprotodontia</taxon>
        <taxon>Phascolarctidae</taxon>
        <taxon>Phascolarctos</taxon>
    </lineage>
</organism>
<keyword evidence="2" id="KW-1133">Transmembrane helix</keyword>
<gene>
    <name evidence="4" type="primary">MPLKIP</name>
</gene>
<evidence type="ECO:0000256" key="1">
    <source>
        <dbReference type="SAM" id="MobiDB-lite"/>
    </source>
</evidence>
<name>A0A6P5ICY8_PHACI</name>
<feature type="compositionally biased region" description="Low complexity" evidence="1">
    <location>
        <begin position="60"/>
        <end position="73"/>
    </location>
</feature>
<evidence type="ECO:0000313" key="4">
    <source>
        <dbReference type="RefSeq" id="XP_020820072.1"/>
    </source>
</evidence>
<dbReference type="Proteomes" id="UP000515140">
    <property type="component" value="Unplaced"/>
</dbReference>
<dbReference type="CTD" id="136647"/>
<dbReference type="PANTHER" id="PTHR22446:SF3">
    <property type="entry name" value="M-PHASE-SPECIFIC PLK1-INTERACTING PROTEIN"/>
    <property type="match status" value="1"/>
</dbReference>
<evidence type="ECO:0000313" key="3">
    <source>
        <dbReference type="Proteomes" id="UP000515140"/>
    </source>
</evidence>
<dbReference type="InterPro" id="IPR026618">
    <property type="entry name" value="MPLKIP-like_vertebrate"/>
</dbReference>
<dbReference type="GO" id="GO:0005813">
    <property type="term" value="C:centrosome"/>
    <property type="evidence" value="ECO:0007669"/>
    <property type="project" value="TreeGrafter"/>
</dbReference>
<accession>A0A6P5ICY8</accession>
<keyword evidence="3" id="KW-1185">Reference proteome</keyword>
<feature type="region of interest" description="Disordered" evidence="1">
    <location>
        <begin position="1"/>
        <end position="94"/>
    </location>
</feature>
<protein>
    <submittedName>
        <fullName evidence="4">M-phase-specific PLK1-interacting protein isoform X2</fullName>
    </submittedName>
</protein>
<keyword evidence="2" id="KW-0812">Transmembrane</keyword>
<keyword evidence="2" id="KW-0472">Membrane</keyword>
<feature type="compositionally biased region" description="Pro residues" evidence="1">
    <location>
        <begin position="74"/>
        <end position="88"/>
    </location>
</feature>
<dbReference type="RefSeq" id="XP_020820072.1">
    <property type="nucleotide sequence ID" value="XM_020964413.1"/>
</dbReference>
<dbReference type="GO" id="GO:0030496">
    <property type="term" value="C:midbody"/>
    <property type="evidence" value="ECO:0007669"/>
    <property type="project" value="TreeGrafter"/>
</dbReference>
<dbReference type="PANTHER" id="PTHR22446">
    <property type="entry name" value="M-PHASE-SPECIFIC PLK1-INTERACTING PROTEIN"/>
    <property type="match status" value="1"/>
</dbReference>
<proteinExistence type="predicted"/>
<feature type="compositionally biased region" description="Gly residues" evidence="1">
    <location>
        <begin position="16"/>
        <end position="28"/>
    </location>
</feature>
<reference evidence="4" key="1">
    <citation type="submission" date="2025-08" db="UniProtKB">
        <authorList>
            <consortium name="RefSeq"/>
        </authorList>
    </citation>
    <scope>IDENTIFICATION</scope>
    <source>
        <tissue evidence="4">Spleen</tissue>
    </source>
</reference>
<dbReference type="GeneID" id="110192938"/>